<dbReference type="EMBL" id="MU006569">
    <property type="protein sequence ID" value="KAF2748416.1"/>
    <property type="molecule type" value="Genomic_DNA"/>
</dbReference>
<dbReference type="PANTHER" id="PTHR24148">
    <property type="entry name" value="ANKYRIN REPEAT DOMAIN-CONTAINING PROTEIN 39 HOMOLOG-RELATED"/>
    <property type="match status" value="1"/>
</dbReference>
<dbReference type="AlphaFoldDB" id="A0A6A6VF38"/>
<name>A0A6A6VF38_9PLEO</name>
<dbReference type="Proteomes" id="UP000799440">
    <property type="component" value="Unassembled WGS sequence"/>
</dbReference>
<reference evidence="2" key="1">
    <citation type="journal article" date="2020" name="Stud. Mycol.">
        <title>101 Dothideomycetes genomes: a test case for predicting lifestyles and emergence of pathogens.</title>
        <authorList>
            <person name="Haridas S."/>
            <person name="Albert R."/>
            <person name="Binder M."/>
            <person name="Bloem J."/>
            <person name="Labutti K."/>
            <person name="Salamov A."/>
            <person name="Andreopoulos B."/>
            <person name="Baker S."/>
            <person name="Barry K."/>
            <person name="Bills G."/>
            <person name="Bluhm B."/>
            <person name="Cannon C."/>
            <person name="Castanera R."/>
            <person name="Culley D."/>
            <person name="Daum C."/>
            <person name="Ezra D."/>
            <person name="Gonzalez J."/>
            <person name="Henrissat B."/>
            <person name="Kuo A."/>
            <person name="Liang C."/>
            <person name="Lipzen A."/>
            <person name="Lutzoni F."/>
            <person name="Magnuson J."/>
            <person name="Mondo S."/>
            <person name="Nolan M."/>
            <person name="Ohm R."/>
            <person name="Pangilinan J."/>
            <person name="Park H.-J."/>
            <person name="Ramirez L."/>
            <person name="Alfaro M."/>
            <person name="Sun H."/>
            <person name="Tritt A."/>
            <person name="Yoshinaga Y."/>
            <person name="Zwiers L.-H."/>
            <person name="Turgeon B."/>
            <person name="Goodwin S."/>
            <person name="Spatafora J."/>
            <person name="Crous P."/>
            <person name="Grigoriev I."/>
        </authorList>
    </citation>
    <scope>NUCLEOTIDE SEQUENCE</scope>
    <source>
        <strain evidence="2">CBS 119925</strain>
    </source>
</reference>
<dbReference type="OrthoDB" id="2157530at2759"/>
<accession>A0A6A6VF38</accession>
<keyword evidence="3" id="KW-1185">Reference proteome</keyword>
<dbReference type="PANTHER" id="PTHR24148:SF64">
    <property type="entry name" value="HETEROKARYON INCOMPATIBILITY DOMAIN-CONTAINING PROTEIN"/>
    <property type="match status" value="1"/>
</dbReference>
<proteinExistence type="predicted"/>
<protein>
    <recommendedName>
        <fullName evidence="1">Heterokaryon incompatibility domain-containing protein</fullName>
    </recommendedName>
</protein>
<evidence type="ECO:0000313" key="2">
    <source>
        <dbReference type="EMBL" id="KAF2748416.1"/>
    </source>
</evidence>
<evidence type="ECO:0000259" key="1">
    <source>
        <dbReference type="Pfam" id="PF06985"/>
    </source>
</evidence>
<feature type="domain" description="Heterokaryon incompatibility" evidence="1">
    <location>
        <begin position="34"/>
        <end position="216"/>
    </location>
</feature>
<dbReference type="InterPro" id="IPR052895">
    <property type="entry name" value="HetReg/Transcr_Mod"/>
</dbReference>
<organism evidence="2 3">
    <name type="scientific">Sporormia fimetaria CBS 119925</name>
    <dbReference type="NCBI Taxonomy" id="1340428"/>
    <lineage>
        <taxon>Eukaryota</taxon>
        <taxon>Fungi</taxon>
        <taxon>Dikarya</taxon>
        <taxon>Ascomycota</taxon>
        <taxon>Pezizomycotina</taxon>
        <taxon>Dothideomycetes</taxon>
        <taxon>Pleosporomycetidae</taxon>
        <taxon>Pleosporales</taxon>
        <taxon>Sporormiaceae</taxon>
        <taxon>Sporormia</taxon>
    </lineage>
</organism>
<gene>
    <name evidence="2" type="ORF">M011DRAFT_348347</name>
</gene>
<sequence length="754" mass="85208">MMDSMLPSRLLCHDNGRFFVFDPRGYPQSSIVFDIISYTWGDPVGEYRCDIEGVDWGVTIVPKKLDDIKRLMVEAGIRYLWADCVCINQKDSPEKSQEIARMFDYYKNARMCHILLDMPQVFIPLQIVDNLKFIAHIMGEMKGTTLASDAVTLTQGMRDRLTKWWTEQPWEFQIDQPTVRSAAVDMGILNCYSTSIKQVRTLFDHLYFKRVWTFQEMLLGKNITLWAINPNTISEIGEFHIWMDLATDSMDKALQLRDWITGCRELRTGAISAIVRVIEEEILILSALQTQVRGIYCARTDIINGGPQWWYENYKGISNVFSAISIQPRSCNPQHRDDIFKGLLGIFSGLFSAQEIETQMSGTDLAQISFTFFKQLSLKTGWAWTKLAISTGDRGEWDWIPVVENSARIMTTDCFSGVLRLGRLKDGGRTKTPAHVGIKGTPRKYMRIHLSQNEPDKPFHFSFRGCNAGKKIKTGLFSSEPIALNTTPRDIYKDETGRTLVQCATVLSSILDPAGNVPEFRRRLLYKLQPQWDITDPTAKPSQWVDRCVSGTFWEDPHPHYTRVHNMSMSYRFPSLYACESRLENENTVHVTCTVTLSCGCNIAGPFALIFEALTALEGSFLGDTSATLDSDNRIALKDGLGLVQVGDVGRTFHLVAFGGDVGAFKEYAAQCRDTKVDKPVVPRGNWPSGRALVREEFTHDLVGLGRDYGYVDTGGIGNLLVVRKGLLDKWRIVGVCIDGFMVCEKGVRDVVIR</sequence>
<dbReference type="Pfam" id="PF06985">
    <property type="entry name" value="HET"/>
    <property type="match status" value="1"/>
</dbReference>
<dbReference type="InterPro" id="IPR010730">
    <property type="entry name" value="HET"/>
</dbReference>
<evidence type="ECO:0000313" key="3">
    <source>
        <dbReference type="Proteomes" id="UP000799440"/>
    </source>
</evidence>